<proteinExistence type="predicted"/>
<accession>A0ABP8E912</accession>
<dbReference type="Proteomes" id="UP001500027">
    <property type="component" value="Unassembled WGS sequence"/>
</dbReference>
<organism evidence="1 2">
    <name type="scientific">Hyunsoonleella aestuarii</name>
    <dbReference type="NCBI Taxonomy" id="912802"/>
    <lineage>
        <taxon>Bacteria</taxon>
        <taxon>Pseudomonadati</taxon>
        <taxon>Bacteroidota</taxon>
        <taxon>Flavobacteriia</taxon>
        <taxon>Flavobacteriales</taxon>
        <taxon>Flavobacteriaceae</taxon>
    </lineage>
</organism>
<evidence type="ECO:0000313" key="2">
    <source>
        <dbReference type="Proteomes" id="UP001500027"/>
    </source>
</evidence>
<protein>
    <submittedName>
        <fullName evidence="1">Uncharacterized protein</fullName>
    </submittedName>
</protein>
<sequence>MSNILSKAFLSKPICKMNVIIKTYKHATAKPIKKEIIRLMLSSLELNNMGIRKNNVRCENSPSKILMVYDKLLWPTEIKIM</sequence>
<name>A0ABP8E912_9FLAO</name>
<comment type="caution">
    <text evidence="1">The sequence shown here is derived from an EMBL/GenBank/DDBJ whole genome shotgun (WGS) entry which is preliminary data.</text>
</comment>
<reference evidence="2" key="1">
    <citation type="journal article" date="2019" name="Int. J. Syst. Evol. Microbiol.">
        <title>The Global Catalogue of Microorganisms (GCM) 10K type strain sequencing project: providing services to taxonomists for standard genome sequencing and annotation.</title>
        <authorList>
            <consortium name="The Broad Institute Genomics Platform"/>
            <consortium name="The Broad Institute Genome Sequencing Center for Infectious Disease"/>
            <person name="Wu L."/>
            <person name="Ma J."/>
        </authorList>
    </citation>
    <scope>NUCLEOTIDE SEQUENCE [LARGE SCALE GENOMIC DNA]</scope>
    <source>
        <strain evidence="2">JCM 17452</strain>
    </source>
</reference>
<evidence type="ECO:0000313" key="1">
    <source>
        <dbReference type="EMBL" id="GAA4268731.1"/>
    </source>
</evidence>
<dbReference type="EMBL" id="BAABAV010000001">
    <property type="protein sequence ID" value="GAA4268731.1"/>
    <property type="molecule type" value="Genomic_DNA"/>
</dbReference>
<gene>
    <name evidence="1" type="ORF">GCM10022257_08320</name>
</gene>
<keyword evidence="2" id="KW-1185">Reference proteome</keyword>